<dbReference type="AlphaFoldDB" id="A0A381P7I7"/>
<dbReference type="PROSITE" id="PS50983">
    <property type="entry name" value="FE_B12_PBP"/>
    <property type="match status" value="1"/>
</dbReference>
<dbReference type="Gene3D" id="3.40.50.1980">
    <property type="entry name" value="Nitrogenase molybdenum iron protein domain"/>
    <property type="match status" value="2"/>
</dbReference>
<evidence type="ECO:0000313" key="3">
    <source>
        <dbReference type="EMBL" id="SUZ62860.1"/>
    </source>
</evidence>
<dbReference type="InterPro" id="IPR002491">
    <property type="entry name" value="ABC_transptr_periplasmic_BD"/>
</dbReference>
<sequence length="275" mass="29695">VFVADLQTQTPQRIVSVIPAVTEILFAIGAGPQIVGVGSYDNFPLDIGNLPRVGGLIDPDVEAIIALRPDLVVPYDTQVDLTTQLTRAGIPLFVYSHGTLADIPTTIRQLGQRTGHMMEANKVALDIEDGLTGIAEAVSGRHHPRTLLVIAREPYSLRNLFASGGSGFQHDMLELAGAKNVLDGALNRAVQVTTEMILQAAPEVVIEVRTVNRLPDTEIEKEIEVWNALPSLPAVQNQNVIFLTGNDLVIPGPRIVQAITRFALVLHPDAPLPNR</sequence>
<dbReference type="NCBIfam" id="NF038402">
    <property type="entry name" value="TroA_like"/>
    <property type="match status" value="1"/>
</dbReference>
<feature type="domain" description="Fe/B12 periplasmic-binding" evidence="2">
    <location>
        <begin position="13"/>
        <end position="270"/>
    </location>
</feature>
<evidence type="ECO:0000256" key="1">
    <source>
        <dbReference type="ARBA" id="ARBA00022729"/>
    </source>
</evidence>
<dbReference type="InterPro" id="IPR054828">
    <property type="entry name" value="Vit_B12_bind_prot"/>
</dbReference>
<name>A0A381P7I7_9ZZZZ</name>
<dbReference type="InterPro" id="IPR050902">
    <property type="entry name" value="ABC_Transporter_SBP"/>
</dbReference>
<accession>A0A381P7I7</accession>
<dbReference type="SUPFAM" id="SSF53807">
    <property type="entry name" value="Helical backbone' metal receptor"/>
    <property type="match status" value="1"/>
</dbReference>
<feature type="non-terminal residue" evidence="3">
    <location>
        <position position="1"/>
    </location>
</feature>
<dbReference type="Pfam" id="PF01497">
    <property type="entry name" value="Peripla_BP_2"/>
    <property type="match status" value="1"/>
</dbReference>
<gene>
    <name evidence="3" type="ORF">METZ01_LOCUS15714</name>
</gene>
<evidence type="ECO:0000259" key="2">
    <source>
        <dbReference type="PROSITE" id="PS50983"/>
    </source>
</evidence>
<reference evidence="3" key="1">
    <citation type="submission" date="2018-05" db="EMBL/GenBank/DDBJ databases">
        <authorList>
            <person name="Lanie J.A."/>
            <person name="Ng W.-L."/>
            <person name="Kazmierczak K.M."/>
            <person name="Andrzejewski T.M."/>
            <person name="Davidsen T.M."/>
            <person name="Wayne K.J."/>
            <person name="Tettelin H."/>
            <person name="Glass J.I."/>
            <person name="Rusch D."/>
            <person name="Podicherti R."/>
            <person name="Tsui H.-C.T."/>
            <person name="Winkler M.E."/>
        </authorList>
    </citation>
    <scope>NUCLEOTIDE SEQUENCE</scope>
</reference>
<dbReference type="GO" id="GO:0071281">
    <property type="term" value="P:cellular response to iron ion"/>
    <property type="evidence" value="ECO:0007669"/>
    <property type="project" value="TreeGrafter"/>
</dbReference>
<keyword evidence="1" id="KW-0732">Signal</keyword>
<organism evidence="3">
    <name type="scientific">marine metagenome</name>
    <dbReference type="NCBI Taxonomy" id="408172"/>
    <lineage>
        <taxon>unclassified sequences</taxon>
        <taxon>metagenomes</taxon>
        <taxon>ecological metagenomes</taxon>
    </lineage>
</organism>
<dbReference type="PANTHER" id="PTHR30535">
    <property type="entry name" value="VITAMIN B12-BINDING PROTEIN"/>
    <property type="match status" value="1"/>
</dbReference>
<proteinExistence type="predicted"/>
<dbReference type="EMBL" id="UINC01000893">
    <property type="protein sequence ID" value="SUZ62860.1"/>
    <property type="molecule type" value="Genomic_DNA"/>
</dbReference>
<dbReference type="PANTHER" id="PTHR30535:SF34">
    <property type="entry name" value="MOLYBDATE-BINDING PROTEIN MOLA"/>
    <property type="match status" value="1"/>
</dbReference>
<protein>
    <recommendedName>
        <fullName evidence="2">Fe/B12 periplasmic-binding domain-containing protein</fullName>
    </recommendedName>
</protein>